<evidence type="ECO:0000313" key="1">
    <source>
        <dbReference type="EMBL" id="ACD90597.1"/>
    </source>
</evidence>
<dbReference type="Proteomes" id="UP000008841">
    <property type="component" value="Chromosome"/>
</dbReference>
<organism evidence="1 2">
    <name type="scientific">Chlorobium limicola (strain DSM 245 / NBRC 103803 / 6330)</name>
    <dbReference type="NCBI Taxonomy" id="290315"/>
    <lineage>
        <taxon>Bacteria</taxon>
        <taxon>Pseudomonadati</taxon>
        <taxon>Chlorobiota</taxon>
        <taxon>Chlorobiia</taxon>
        <taxon>Chlorobiales</taxon>
        <taxon>Chlorobiaceae</taxon>
        <taxon>Chlorobium/Pelodictyon group</taxon>
        <taxon>Chlorobium</taxon>
    </lineage>
</organism>
<reference evidence="1 2" key="1">
    <citation type="submission" date="2008-05" db="EMBL/GenBank/DDBJ databases">
        <title>Complete sequence of Chlorobium limicola DSM 245.</title>
        <authorList>
            <consortium name="US DOE Joint Genome Institute"/>
            <person name="Lucas S."/>
            <person name="Copeland A."/>
            <person name="Lapidus A."/>
            <person name="Glavina del Rio T."/>
            <person name="Dalin E."/>
            <person name="Tice H."/>
            <person name="Bruce D."/>
            <person name="Goodwin L."/>
            <person name="Pitluck S."/>
            <person name="Schmutz J."/>
            <person name="Larimer F."/>
            <person name="Land M."/>
            <person name="Hauser L."/>
            <person name="Kyrpides N."/>
            <person name="Ovchinnikova G."/>
            <person name="Zhao F."/>
            <person name="Li T."/>
            <person name="Liu Z."/>
            <person name="Overmann J."/>
            <person name="Bryant D.A."/>
            <person name="Richardson P."/>
        </authorList>
    </citation>
    <scope>NUCLEOTIDE SEQUENCE [LARGE SCALE GENOMIC DNA]</scope>
    <source>
        <strain evidence="2">DSM 245 / NBRC 103803 / 6330</strain>
    </source>
</reference>
<sequence length="68" mass="7687">MERFGVQERYGGLSLDSAKSLPHTGLMAIQYTFNDAGVRDFSMLFYFFPDSDNVIGIEAATFSRRHCT</sequence>
<dbReference type="KEGG" id="cli:Clim_1547"/>
<proteinExistence type="predicted"/>
<dbReference type="HOGENOM" id="CLU_2786322_0_0_10"/>
<dbReference type="AlphaFoldDB" id="B3EDH2"/>
<protein>
    <submittedName>
        <fullName evidence="1">Uncharacterized protein</fullName>
    </submittedName>
</protein>
<evidence type="ECO:0000313" key="2">
    <source>
        <dbReference type="Proteomes" id="UP000008841"/>
    </source>
</evidence>
<accession>B3EDH2</accession>
<name>B3EDH2_CHLL2</name>
<gene>
    <name evidence="1" type="ordered locus">Clim_1547</name>
</gene>
<dbReference type="EMBL" id="CP001097">
    <property type="protein sequence ID" value="ACD90597.1"/>
    <property type="molecule type" value="Genomic_DNA"/>
</dbReference>